<dbReference type="PANTHER" id="PTHR45947:SF3">
    <property type="entry name" value="SULFOQUINOVOSYL TRANSFERASE SQD2"/>
    <property type="match status" value="1"/>
</dbReference>
<dbReference type="InterPro" id="IPR050194">
    <property type="entry name" value="Glycosyltransferase_grp1"/>
</dbReference>
<protein>
    <submittedName>
        <fullName evidence="2">Glycosyltransferase</fullName>
    </submittedName>
</protein>
<reference evidence="2 3" key="1">
    <citation type="submission" date="2019-04" db="EMBL/GenBank/DDBJ databases">
        <title>Shimia ponticola sp. nov., isolated from seawater.</title>
        <authorList>
            <person name="Kim Y.-O."/>
            <person name="Yoon J.-H."/>
        </authorList>
    </citation>
    <scope>NUCLEOTIDE SEQUENCE [LARGE SCALE GENOMIC DNA]</scope>
    <source>
        <strain evidence="2 3">MYP11</strain>
    </source>
</reference>
<dbReference type="CDD" id="cd03801">
    <property type="entry name" value="GT4_PimA-like"/>
    <property type="match status" value="1"/>
</dbReference>
<evidence type="ECO:0000313" key="3">
    <source>
        <dbReference type="Proteomes" id="UP000306602"/>
    </source>
</evidence>
<comment type="caution">
    <text evidence="2">The sequence shown here is derived from an EMBL/GenBank/DDBJ whole genome shotgun (WGS) entry which is preliminary data.</text>
</comment>
<organism evidence="2 3">
    <name type="scientific">Aliishimia ponticola</name>
    <dbReference type="NCBI Taxonomy" id="2499833"/>
    <lineage>
        <taxon>Bacteria</taxon>
        <taxon>Pseudomonadati</taxon>
        <taxon>Pseudomonadota</taxon>
        <taxon>Alphaproteobacteria</taxon>
        <taxon>Rhodobacterales</taxon>
        <taxon>Paracoccaceae</taxon>
        <taxon>Aliishimia</taxon>
    </lineage>
</organism>
<dbReference type="Gene3D" id="3.40.50.2000">
    <property type="entry name" value="Glycogen Phosphorylase B"/>
    <property type="match status" value="2"/>
</dbReference>
<gene>
    <name evidence="2" type="ORF">E4Z66_14900</name>
</gene>
<dbReference type="SUPFAM" id="SSF53756">
    <property type="entry name" value="UDP-Glycosyltransferase/glycogen phosphorylase"/>
    <property type="match status" value="1"/>
</dbReference>
<feature type="domain" description="Glycosyl transferase family 1" evidence="1">
    <location>
        <begin position="213"/>
        <end position="329"/>
    </location>
</feature>
<dbReference type="Proteomes" id="UP000306602">
    <property type="component" value="Unassembled WGS sequence"/>
</dbReference>
<keyword evidence="2" id="KW-0808">Transferase</keyword>
<name>A0A4S4NAW7_9RHOB</name>
<evidence type="ECO:0000259" key="1">
    <source>
        <dbReference type="Pfam" id="PF00534"/>
    </source>
</evidence>
<evidence type="ECO:0000313" key="2">
    <source>
        <dbReference type="EMBL" id="THH35111.1"/>
    </source>
</evidence>
<dbReference type="PANTHER" id="PTHR45947">
    <property type="entry name" value="SULFOQUINOVOSYL TRANSFERASE SQD2"/>
    <property type="match status" value="1"/>
</dbReference>
<dbReference type="RefSeq" id="WP_136463845.1">
    <property type="nucleotide sequence ID" value="NZ_SRKY01000004.1"/>
</dbReference>
<proteinExistence type="predicted"/>
<dbReference type="AlphaFoldDB" id="A0A4S4NAW7"/>
<dbReference type="OrthoDB" id="5443996at2"/>
<dbReference type="EMBL" id="SRKY01000004">
    <property type="protein sequence ID" value="THH35111.1"/>
    <property type="molecule type" value="Genomic_DNA"/>
</dbReference>
<accession>A0A4S4NAW7</accession>
<dbReference type="Pfam" id="PF00534">
    <property type="entry name" value="Glycos_transf_1"/>
    <property type="match status" value="1"/>
</dbReference>
<dbReference type="GO" id="GO:0016757">
    <property type="term" value="F:glycosyltransferase activity"/>
    <property type="evidence" value="ECO:0007669"/>
    <property type="project" value="InterPro"/>
</dbReference>
<dbReference type="InterPro" id="IPR001296">
    <property type="entry name" value="Glyco_trans_1"/>
</dbReference>
<sequence>MIPVAFYAPLKPPSHPNPSGDRQIARALIKALGHAGLRADLASDLRLLDIKGDPAVQQDLMARAADALPDLIARGRQAGWRLWVSYHNYYKAPDLLGPRVAEALSIPYVQIESTRAKKRLTGPWASFADAAERAADAAKVIFYFTRRDSEALHSFAPPSQTLEHLRPFLDRDDLPPASSRNGPALAVGMMRPGDKVESYRLIAGMLGHAPGTTRLDIVGDGKKRDVVEALMQPFAAQVRFLGKMQPDALEKVYSSASRFIWPGVNEAIGMVYLEAQAAGVPVLAQDRPGLRDVIAPGHVLPHPEEGALGLARGLAAPAPTAAALRDYIRSYHLRPAAAACLRRALEPLV</sequence>
<keyword evidence="3" id="KW-1185">Reference proteome</keyword>